<dbReference type="InterPro" id="IPR043128">
    <property type="entry name" value="Rev_trsase/Diguanyl_cyclase"/>
</dbReference>
<name>A0A3A8KC12_9BACT</name>
<dbReference type="GO" id="GO:0043709">
    <property type="term" value="P:cell adhesion involved in single-species biofilm formation"/>
    <property type="evidence" value="ECO:0007669"/>
    <property type="project" value="TreeGrafter"/>
</dbReference>
<evidence type="ECO:0000313" key="4">
    <source>
        <dbReference type="EMBL" id="RKH05066.1"/>
    </source>
</evidence>
<accession>A0A3A8KC12</accession>
<dbReference type="SMART" id="SM00267">
    <property type="entry name" value="GGDEF"/>
    <property type="match status" value="1"/>
</dbReference>
<dbReference type="GO" id="GO:0005886">
    <property type="term" value="C:plasma membrane"/>
    <property type="evidence" value="ECO:0007669"/>
    <property type="project" value="TreeGrafter"/>
</dbReference>
<dbReference type="PANTHER" id="PTHR45138">
    <property type="entry name" value="REGULATORY COMPONENTS OF SENSORY TRANSDUCTION SYSTEM"/>
    <property type="match status" value="1"/>
</dbReference>
<dbReference type="PANTHER" id="PTHR45138:SF9">
    <property type="entry name" value="DIGUANYLATE CYCLASE DGCM-RELATED"/>
    <property type="match status" value="1"/>
</dbReference>
<dbReference type="Proteomes" id="UP000268313">
    <property type="component" value="Unassembled WGS sequence"/>
</dbReference>
<dbReference type="InterPro" id="IPR050469">
    <property type="entry name" value="Diguanylate_Cyclase"/>
</dbReference>
<comment type="catalytic activity">
    <reaction evidence="2">
        <text>2 GTP = 3',3'-c-di-GMP + 2 diphosphate</text>
        <dbReference type="Rhea" id="RHEA:24898"/>
        <dbReference type="ChEBI" id="CHEBI:33019"/>
        <dbReference type="ChEBI" id="CHEBI:37565"/>
        <dbReference type="ChEBI" id="CHEBI:58805"/>
        <dbReference type="EC" id="2.7.7.65"/>
    </reaction>
</comment>
<evidence type="ECO:0000256" key="1">
    <source>
        <dbReference type="ARBA" id="ARBA00012528"/>
    </source>
</evidence>
<dbReference type="Gene3D" id="3.30.70.270">
    <property type="match status" value="1"/>
</dbReference>
<sequence length="309" mass="34152">MAHEDPSGMADYVNDARFRELQFLARFEQERWISVSFPLGGSEFMSAKKMQMVMSLIHRGILNGPDTRRGYDSIDMRYTSTLAQQMESEDRREQALLVGRLLSGQTVGLEMGHLGRLELARLQDELRATRLREPFDILYDGRYAERDLAIAIMNIQADSPVSVAYLDMNGLKAFNEDGDHATGDEAIKAFFHVLEKAVSDVGDAYRKGGDEVVVVMPATPLEQARRRLHAALASLSGETVKVKGVPRHLSSSCGLVVVNDVKAEAAATIHRADLVQKVAKERSKADPARRRSVLAVGTGEDAEPTIEVI</sequence>
<feature type="domain" description="GGDEF" evidence="3">
    <location>
        <begin position="159"/>
        <end position="292"/>
    </location>
</feature>
<dbReference type="EMBL" id="RAWE01000022">
    <property type="protein sequence ID" value="RKH05066.1"/>
    <property type="molecule type" value="Genomic_DNA"/>
</dbReference>
<dbReference type="GO" id="GO:1902201">
    <property type="term" value="P:negative regulation of bacterial-type flagellum-dependent cell motility"/>
    <property type="evidence" value="ECO:0007669"/>
    <property type="project" value="TreeGrafter"/>
</dbReference>
<reference evidence="5" key="1">
    <citation type="submission" date="2018-09" db="EMBL/GenBank/DDBJ databases">
        <authorList>
            <person name="Livingstone P.G."/>
            <person name="Whitworth D.E."/>
        </authorList>
    </citation>
    <scope>NUCLEOTIDE SEQUENCE [LARGE SCALE GENOMIC DNA]</scope>
    <source>
        <strain evidence="5">CA043D</strain>
    </source>
</reference>
<dbReference type="PROSITE" id="PS50887">
    <property type="entry name" value="GGDEF"/>
    <property type="match status" value="1"/>
</dbReference>
<dbReference type="Pfam" id="PF00990">
    <property type="entry name" value="GGDEF"/>
    <property type="match status" value="1"/>
</dbReference>
<proteinExistence type="predicted"/>
<evidence type="ECO:0000313" key="5">
    <source>
        <dbReference type="Proteomes" id="UP000268313"/>
    </source>
</evidence>
<dbReference type="InterPro" id="IPR000160">
    <property type="entry name" value="GGDEF_dom"/>
</dbReference>
<gene>
    <name evidence="4" type="ORF">D7X32_09115</name>
</gene>
<dbReference type="SUPFAM" id="SSF55073">
    <property type="entry name" value="Nucleotide cyclase"/>
    <property type="match status" value="1"/>
</dbReference>
<protein>
    <recommendedName>
        <fullName evidence="1">diguanylate cyclase</fullName>
        <ecNumber evidence="1">2.7.7.65</ecNumber>
    </recommendedName>
</protein>
<dbReference type="InterPro" id="IPR029787">
    <property type="entry name" value="Nucleotide_cyclase"/>
</dbReference>
<dbReference type="GO" id="GO:0052621">
    <property type="term" value="F:diguanylate cyclase activity"/>
    <property type="evidence" value="ECO:0007669"/>
    <property type="project" value="UniProtKB-EC"/>
</dbReference>
<dbReference type="AlphaFoldDB" id="A0A3A8KC12"/>
<comment type="caution">
    <text evidence="4">The sequence shown here is derived from an EMBL/GenBank/DDBJ whole genome shotgun (WGS) entry which is preliminary data.</text>
</comment>
<keyword evidence="5" id="KW-1185">Reference proteome</keyword>
<evidence type="ECO:0000259" key="3">
    <source>
        <dbReference type="PROSITE" id="PS50887"/>
    </source>
</evidence>
<dbReference type="EC" id="2.7.7.65" evidence="1"/>
<evidence type="ECO:0000256" key="2">
    <source>
        <dbReference type="ARBA" id="ARBA00034247"/>
    </source>
</evidence>
<organism evidence="4 5">
    <name type="scientific">Corallococcus carmarthensis</name>
    <dbReference type="NCBI Taxonomy" id="2316728"/>
    <lineage>
        <taxon>Bacteria</taxon>
        <taxon>Pseudomonadati</taxon>
        <taxon>Myxococcota</taxon>
        <taxon>Myxococcia</taxon>
        <taxon>Myxococcales</taxon>
        <taxon>Cystobacterineae</taxon>
        <taxon>Myxococcaceae</taxon>
        <taxon>Corallococcus</taxon>
    </lineage>
</organism>
<dbReference type="NCBIfam" id="TIGR00254">
    <property type="entry name" value="GGDEF"/>
    <property type="match status" value="1"/>
</dbReference>